<feature type="domain" description="Immunity protein 35" evidence="3">
    <location>
        <begin position="7"/>
        <end position="83"/>
    </location>
</feature>
<dbReference type="RefSeq" id="WP_111592492.1">
    <property type="nucleotide sequence ID" value="NZ_QLMA01000004.1"/>
</dbReference>
<dbReference type="OrthoDB" id="2355173at2"/>
<evidence type="ECO:0000256" key="1">
    <source>
        <dbReference type="ARBA" id="ARBA00006817"/>
    </source>
</evidence>
<sequence>MVSYEQARNIVALQLKDSPDIVISSTTELPYAWVFNYNTRQYLETGDVMYILAGNSPYFISKLTGEVWTTYSAYSQDQMQEIYEEEFQIYQLIIDPALLHHSRTLQGIKTALQLSLPELNAIKVKADGILTSGGRHRIDSCTAALLRAGITATVTLNPAPYFLHKHITIRASPAKVWDSLTNPALIRLWMPDIDAQLTSNWEKGSEIRLEGHIHGLPFLNKGSIQQIKPPTLLEYTWWSSLTAVADTPENYSVIQFQLQTGSSYMTPLTFRQTGFVSEVSLLHFNFYWNTTLALIQRLNEK</sequence>
<dbReference type="AlphaFoldDB" id="A0A327W0M6"/>
<comment type="similarity">
    <text evidence="1">Belongs to the AHA1 family.</text>
</comment>
<name>A0A327W0M6_9BACT</name>
<dbReference type="Pfam" id="PF08327">
    <property type="entry name" value="AHSA1"/>
    <property type="match status" value="1"/>
</dbReference>
<accession>A0A327W0M6</accession>
<gene>
    <name evidence="4" type="ORF">CLV59_104155</name>
</gene>
<comment type="caution">
    <text evidence="4">The sequence shown here is derived from an EMBL/GenBank/DDBJ whole genome shotgun (WGS) entry which is preliminary data.</text>
</comment>
<dbReference type="InterPro" id="IPR013538">
    <property type="entry name" value="ASHA1/2-like_C"/>
</dbReference>
<protein>
    <submittedName>
        <fullName evidence="4">Immunity protein 35 of polymorphic toxin system</fullName>
    </submittedName>
</protein>
<evidence type="ECO:0000259" key="2">
    <source>
        <dbReference type="Pfam" id="PF08327"/>
    </source>
</evidence>
<dbReference type="CDD" id="cd07814">
    <property type="entry name" value="SRPBCC_CalC_Aha1-like"/>
    <property type="match status" value="1"/>
</dbReference>
<reference evidence="4 5" key="1">
    <citation type="submission" date="2018-06" db="EMBL/GenBank/DDBJ databases">
        <title>Genomic Encyclopedia of Archaeal and Bacterial Type Strains, Phase II (KMG-II): from individual species to whole genera.</title>
        <authorList>
            <person name="Goeker M."/>
        </authorList>
    </citation>
    <scope>NUCLEOTIDE SEQUENCE [LARGE SCALE GENOMIC DNA]</scope>
    <source>
        <strain evidence="4 5">DSM 29821</strain>
    </source>
</reference>
<dbReference type="Gene3D" id="3.30.530.20">
    <property type="match status" value="1"/>
</dbReference>
<keyword evidence="5" id="KW-1185">Reference proteome</keyword>
<feature type="domain" description="Activator of Hsp90 ATPase homologue 1/2-like C-terminal" evidence="2">
    <location>
        <begin position="171"/>
        <end position="297"/>
    </location>
</feature>
<dbReference type="Proteomes" id="UP000249819">
    <property type="component" value="Unassembled WGS sequence"/>
</dbReference>
<evidence type="ECO:0000259" key="3">
    <source>
        <dbReference type="Pfam" id="PF15567"/>
    </source>
</evidence>
<evidence type="ECO:0000313" key="4">
    <source>
        <dbReference type="EMBL" id="RAJ81930.1"/>
    </source>
</evidence>
<evidence type="ECO:0000313" key="5">
    <source>
        <dbReference type="Proteomes" id="UP000249819"/>
    </source>
</evidence>
<dbReference type="InterPro" id="IPR029082">
    <property type="entry name" value="Imm35"/>
</dbReference>
<proteinExistence type="inferred from homology"/>
<dbReference type="InterPro" id="IPR023393">
    <property type="entry name" value="START-like_dom_sf"/>
</dbReference>
<dbReference type="EMBL" id="QLMA01000004">
    <property type="protein sequence ID" value="RAJ81930.1"/>
    <property type="molecule type" value="Genomic_DNA"/>
</dbReference>
<dbReference type="Pfam" id="PF15567">
    <property type="entry name" value="Imm35"/>
    <property type="match status" value="1"/>
</dbReference>
<organism evidence="4 5">
    <name type="scientific">Chitinophaga dinghuensis</name>
    <dbReference type="NCBI Taxonomy" id="1539050"/>
    <lineage>
        <taxon>Bacteria</taxon>
        <taxon>Pseudomonadati</taxon>
        <taxon>Bacteroidota</taxon>
        <taxon>Chitinophagia</taxon>
        <taxon>Chitinophagales</taxon>
        <taxon>Chitinophagaceae</taxon>
        <taxon>Chitinophaga</taxon>
    </lineage>
</organism>
<dbReference type="SUPFAM" id="SSF55961">
    <property type="entry name" value="Bet v1-like"/>
    <property type="match status" value="1"/>
</dbReference>